<proteinExistence type="predicted"/>
<gene>
    <name evidence="1" type="ORF">D7V21_16380</name>
</gene>
<dbReference type="RefSeq" id="WP_120371447.1">
    <property type="nucleotide sequence ID" value="NZ_RAXU01000038.1"/>
</dbReference>
<accession>A0A3A8E7U0</accession>
<reference evidence="1 2" key="1">
    <citation type="submission" date="2018-09" db="EMBL/GenBank/DDBJ databases">
        <title>The draft genome of Acinetobacter spp. strains.</title>
        <authorList>
            <person name="Qin J."/>
            <person name="Feng Y."/>
            <person name="Zong Z."/>
        </authorList>
    </citation>
    <scope>NUCLEOTIDE SEQUENCE [LARGE SCALE GENOMIC DNA]</scope>
    <source>
        <strain evidence="1 2">WCHAc060096</strain>
    </source>
</reference>
<evidence type="ECO:0000313" key="1">
    <source>
        <dbReference type="EMBL" id="RKG30198.1"/>
    </source>
</evidence>
<dbReference type="AlphaFoldDB" id="A0A3A8E7U0"/>
<evidence type="ECO:0000313" key="2">
    <source>
        <dbReference type="Proteomes" id="UP000269001"/>
    </source>
</evidence>
<comment type="caution">
    <text evidence="1">The sequence shown here is derived from an EMBL/GenBank/DDBJ whole genome shotgun (WGS) entry which is preliminary data.</text>
</comment>
<sequence>MPLKIKSEAFATKVDNPADADKSSIRKYNIRLHKTDLVVLDALAARNGISRSQLLNQIVERILLNSLSALDVRAAAYVAQAANQLAGIQKEEGWLLDLANQMYSAVHELNEKCSYDDAFQEELTDRDQIHEKLSQAVKDGKLGKV</sequence>
<name>A0A3A8E7U0_9GAMM</name>
<organism evidence="1 2">
    <name type="scientific">Acinetobacter guerrae</name>
    <dbReference type="NCBI Taxonomy" id="1843371"/>
    <lineage>
        <taxon>Bacteria</taxon>
        <taxon>Pseudomonadati</taxon>
        <taxon>Pseudomonadota</taxon>
        <taxon>Gammaproteobacteria</taxon>
        <taxon>Moraxellales</taxon>
        <taxon>Moraxellaceae</taxon>
        <taxon>Acinetobacter</taxon>
    </lineage>
</organism>
<protein>
    <recommendedName>
        <fullName evidence="3">Ribbon-helix-helix protein, CopG family</fullName>
    </recommendedName>
</protein>
<keyword evidence="2" id="KW-1185">Reference proteome</keyword>
<dbReference type="Proteomes" id="UP000269001">
    <property type="component" value="Unassembled WGS sequence"/>
</dbReference>
<dbReference type="EMBL" id="RAXU01000038">
    <property type="protein sequence ID" value="RKG30198.1"/>
    <property type="molecule type" value="Genomic_DNA"/>
</dbReference>
<evidence type="ECO:0008006" key="3">
    <source>
        <dbReference type="Google" id="ProtNLM"/>
    </source>
</evidence>